<sequence length="286" mass="33490">MGERILPHRRTLLDGRLPGWNKSAKDVWHARLDEVCVMVETLGRIPRSTEKELRHRTASTWLKAHRSRADDDWRVVTLNERLPGWDESPDKLWDDQLAAVVAFVAANGSLPHQREKDGKSRTLGSWISTQRKAGALSEYRRAELDRQLPGWAKDFNDVWEDSLKYVTAFYNHHGRFPRVGSSDPIEVKNARWIVMQRKLARSMSPERLKKLDEQLPQWRTKRNERWRQNLGAVADYFATHGGPPSSRSKDRDVAYLGRWWQHRNDVQQRNPERDALMDELTPGWRC</sequence>
<dbReference type="InterPro" id="IPR005114">
    <property type="entry name" value="Helicase_assoc"/>
</dbReference>
<accession>A0A931CL58</accession>
<evidence type="ECO:0000313" key="2">
    <source>
        <dbReference type="EMBL" id="MBG0738977.1"/>
    </source>
</evidence>
<evidence type="ECO:0000259" key="1">
    <source>
        <dbReference type="Pfam" id="PF03457"/>
    </source>
</evidence>
<dbReference type="Proteomes" id="UP000655366">
    <property type="component" value="Unassembled WGS sequence"/>
</dbReference>
<organism evidence="2 3">
    <name type="scientific">Arthrobacter terrae</name>
    <dbReference type="NCBI Taxonomy" id="2935737"/>
    <lineage>
        <taxon>Bacteria</taxon>
        <taxon>Bacillati</taxon>
        <taxon>Actinomycetota</taxon>
        <taxon>Actinomycetes</taxon>
        <taxon>Micrococcales</taxon>
        <taxon>Micrococcaceae</taxon>
        <taxon>Arthrobacter</taxon>
    </lineage>
</organism>
<keyword evidence="3" id="KW-1185">Reference proteome</keyword>
<gene>
    <name evidence="2" type="ORF">IV500_06010</name>
</gene>
<reference evidence="2 3" key="1">
    <citation type="submission" date="2020-11" db="EMBL/GenBank/DDBJ databases">
        <title>Arthrobacter antarcticus sp. nov., isolated from Antarctic Soil.</title>
        <authorList>
            <person name="Li J."/>
        </authorList>
    </citation>
    <scope>NUCLEOTIDE SEQUENCE [LARGE SCALE GENOMIC DNA]</scope>
    <source>
        <strain evidence="2 3">Z1-20</strain>
    </source>
</reference>
<dbReference type="Gene3D" id="6.10.140.530">
    <property type="match status" value="2"/>
</dbReference>
<dbReference type="AlphaFoldDB" id="A0A931CL58"/>
<proteinExistence type="predicted"/>
<dbReference type="Pfam" id="PF03457">
    <property type="entry name" value="HA"/>
    <property type="match status" value="1"/>
</dbReference>
<comment type="caution">
    <text evidence="2">The sequence shown here is derived from an EMBL/GenBank/DDBJ whole genome shotgun (WGS) entry which is preliminary data.</text>
</comment>
<protein>
    <submittedName>
        <fullName evidence="2">Helicase associated domain-containing protein</fullName>
    </submittedName>
</protein>
<name>A0A931CL58_9MICC</name>
<evidence type="ECO:0000313" key="3">
    <source>
        <dbReference type="Proteomes" id="UP000655366"/>
    </source>
</evidence>
<dbReference type="RefSeq" id="WP_196395927.1">
    <property type="nucleotide sequence ID" value="NZ_JADNYM010000006.1"/>
</dbReference>
<dbReference type="EMBL" id="JADNYM010000006">
    <property type="protein sequence ID" value="MBG0738977.1"/>
    <property type="molecule type" value="Genomic_DNA"/>
</dbReference>
<feature type="domain" description="Helicase-associated" evidence="1">
    <location>
        <begin position="90"/>
        <end position="145"/>
    </location>
</feature>